<gene>
    <name evidence="4" type="ORF">JYP50_06140</name>
</gene>
<dbReference type="Proteomes" id="UP000664303">
    <property type="component" value="Unassembled WGS sequence"/>
</dbReference>
<protein>
    <submittedName>
        <fullName evidence="4">Spondin domain-containing protein</fullName>
    </submittedName>
</protein>
<keyword evidence="5" id="KW-1185">Reference proteome</keyword>
<dbReference type="NCBIfam" id="NF038123">
    <property type="entry name" value="NF038123_dom"/>
    <property type="match status" value="1"/>
</dbReference>
<evidence type="ECO:0000313" key="4">
    <source>
        <dbReference type="EMBL" id="MBN7796158.1"/>
    </source>
</evidence>
<evidence type="ECO:0000313" key="5">
    <source>
        <dbReference type="Proteomes" id="UP000664303"/>
    </source>
</evidence>
<proteinExistence type="predicted"/>
<feature type="signal peptide" evidence="2">
    <location>
        <begin position="1"/>
        <end position="20"/>
    </location>
</feature>
<dbReference type="Gene3D" id="2.60.40.2130">
    <property type="entry name" value="F-spondin domain"/>
    <property type="match status" value="1"/>
</dbReference>
<dbReference type="Pfam" id="PF06468">
    <property type="entry name" value="Spond_N"/>
    <property type="match status" value="1"/>
</dbReference>
<organism evidence="4 5">
    <name type="scientific">Parahaliea mediterranea</name>
    <dbReference type="NCBI Taxonomy" id="651086"/>
    <lineage>
        <taxon>Bacteria</taxon>
        <taxon>Pseudomonadati</taxon>
        <taxon>Pseudomonadota</taxon>
        <taxon>Gammaproteobacteria</taxon>
        <taxon>Cellvibrionales</taxon>
        <taxon>Halieaceae</taxon>
        <taxon>Parahaliea</taxon>
    </lineage>
</organism>
<feature type="region of interest" description="Disordered" evidence="1">
    <location>
        <begin position="158"/>
        <end position="179"/>
    </location>
</feature>
<dbReference type="InterPro" id="IPR038678">
    <property type="entry name" value="Spondin_N_sf"/>
</dbReference>
<accession>A0A939ILN3</accession>
<dbReference type="AlphaFoldDB" id="A0A939ILN3"/>
<evidence type="ECO:0000256" key="2">
    <source>
        <dbReference type="SAM" id="SignalP"/>
    </source>
</evidence>
<sequence length="219" mass="22752">MIRTLLSTAAGLALSSAAWAWPGFDYELTITNITAGQTFTPQLVVTHPNAARVFKLGEPAGAALEILAEGGDTHPLATALAPVATDITTIDGLLGPGESASVVISGRVRDVVSLAAMLIPTNDTFVALDAAPLPRWGQTLERMVPAYDAGTEANDQDCASIPGPVCGGEGHSPGPNDGDEGFVHISDGFHSLGEGDGILAPAQYDWRNPVARITVKRMR</sequence>
<evidence type="ECO:0000256" key="1">
    <source>
        <dbReference type="SAM" id="MobiDB-lite"/>
    </source>
</evidence>
<keyword evidence="2" id="KW-0732">Signal</keyword>
<feature type="domain" description="Spondin" evidence="3">
    <location>
        <begin position="38"/>
        <end position="153"/>
    </location>
</feature>
<dbReference type="RefSeq" id="WP_206559603.1">
    <property type="nucleotide sequence ID" value="NZ_JAFKCZ010000004.1"/>
</dbReference>
<evidence type="ECO:0000259" key="3">
    <source>
        <dbReference type="Pfam" id="PF06468"/>
    </source>
</evidence>
<feature type="chain" id="PRO_5037093078" evidence="2">
    <location>
        <begin position="21"/>
        <end position="219"/>
    </location>
</feature>
<dbReference type="EMBL" id="JAFKCZ010000004">
    <property type="protein sequence ID" value="MBN7796158.1"/>
    <property type="molecule type" value="Genomic_DNA"/>
</dbReference>
<comment type="caution">
    <text evidence="4">The sequence shown here is derived from an EMBL/GenBank/DDBJ whole genome shotgun (WGS) entry which is preliminary data.</text>
</comment>
<name>A0A939ILN3_9GAMM</name>
<dbReference type="InterPro" id="IPR009465">
    <property type="entry name" value="Spondin_N"/>
</dbReference>
<reference evidence="4" key="1">
    <citation type="submission" date="2021-02" db="EMBL/GenBank/DDBJ databases">
        <title>PHA producing bacteria isolated from coastal sediment in Guangdong, Shenzhen.</title>
        <authorList>
            <person name="Zheng W."/>
            <person name="Yu S."/>
            <person name="Huang Y."/>
        </authorList>
    </citation>
    <scope>NUCLEOTIDE SEQUENCE</scope>
    <source>
        <strain evidence="4">TN14-10</strain>
    </source>
</reference>